<dbReference type="Proteomes" id="UP001215598">
    <property type="component" value="Unassembled WGS sequence"/>
</dbReference>
<keyword evidence="2" id="KW-1185">Reference proteome</keyword>
<dbReference type="AlphaFoldDB" id="A0AAD7N8E5"/>
<protein>
    <recommendedName>
        <fullName evidence="3">F-box domain-containing protein</fullName>
    </recommendedName>
</protein>
<evidence type="ECO:0008006" key="3">
    <source>
        <dbReference type="Google" id="ProtNLM"/>
    </source>
</evidence>
<sequence length="205" mass="23633">MLCSRCGSDHEGGFDYAAPGTRHYTLMYSNEAPLDSDLPFLASAISKIDARLGCMDDEITCMDDEITYIDDEINQIPQRPEEQLVELRRKRVSLLRYRARNRRILSPLRRLPPEVLAEIFAWTLPTDPKNNSIQMSQSPWLLSHINRYWRTVCISTPSLWSFFAIDYDEPIHYPLPMVEAHIARAKKSKPSSVWQTTRSCGRNSA</sequence>
<comment type="caution">
    <text evidence="1">The sequence shown here is derived from an EMBL/GenBank/DDBJ whole genome shotgun (WGS) entry which is preliminary data.</text>
</comment>
<name>A0AAD7N8E5_9AGAR</name>
<dbReference type="EMBL" id="JARKIB010000066">
    <property type="protein sequence ID" value="KAJ7750364.1"/>
    <property type="molecule type" value="Genomic_DNA"/>
</dbReference>
<evidence type="ECO:0000313" key="1">
    <source>
        <dbReference type="EMBL" id="KAJ7750364.1"/>
    </source>
</evidence>
<gene>
    <name evidence="1" type="ORF">B0H16DRAFT_859985</name>
</gene>
<accession>A0AAD7N8E5</accession>
<organism evidence="1 2">
    <name type="scientific">Mycena metata</name>
    <dbReference type="NCBI Taxonomy" id="1033252"/>
    <lineage>
        <taxon>Eukaryota</taxon>
        <taxon>Fungi</taxon>
        <taxon>Dikarya</taxon>
        <taxon>Basidiomycota</taxon>
        <taxon>Agaricomycotina</taxon>
        <taxon>Agaricomycetes</taxon>
        <taxon>Agaricomycetidae</taxon>
        <taxon>Agaricales</taxon>
        <taxon>Marasmiineae</taxon>
        <taxon>Mycenaceae</taxon>
        <taxon>Mycena</taxon>
    </lineage>
</organism>
<proteinExistence type="predicted"/>
<reference evidence="1" key="1">
    <citation type="submission" date="2023-03" db="EMBL/GenBank/DDBJ databases">
        <title>Massive genome expansion in bonnet fungi (Mycena s.s.) driven by repeated elements and novel gene families across ecological guilds.</title>
        <authorList>
            <consortium name="Lawrence Berkeley National Laboratory"/>
            <person name="Harder C.B."/>
            <person name="Miyauchi S."/>
            <person name="Viragh M."/>
            <person name="Kuo A."/>
            <person name="Thoen E."/>
            <person name="Andreopoulos B."/>
            <person name="Lu D."/>
            <person name="Skrede I."/>
            <person name="Drula E."/>
            <person name="Henrissat B."/>
            <person name="Morin E."/>
            <person name="Kohler A."/>
            <person name="Barry K."/>
            <person name="LaButti K."/>
            <person name="Morin E."/>
            <person name="Salamov A."/>
            <person name="Lipzen A."/>
            <person name="Mereny Z."/>
            <person name="Hegedus B."/>
            <person name="Baldrian P."/>
            <person name="Stursova M."/>
            <person name="Weitz H."/>
            <person name="Taylor A."/>
            <person name="Grigoriev I.V."/>
            <person name="Nagy L.G."/>
            <person name="Martin F."/>
            <person name="Kauserud H."/>
        </authorList>
    </citation>
    <scope>NUCLEOTIDE SEQUENCE</scope>
    <source>
        <strain evidence="1">CBHHK182m</strain>
    </source>
</reference>
<evidence type="ECO:0000313" key="2">
    <source>
        <dbReference type="Proteomes" id="UP001215598"/>
    </source>
</evidence>